<dbReference type="InterPro" id="IPR036412">
    <property type="entry name" value="HAD-like_sf"/>
</dbReference>
<feature type="region of interest" description="Disordered" evidence="1">
    <location>
        <begin position="594"/>
        <end position="640"/>
    </location>
</feature>
<feature type="domain" description="FCP1 homology" evidence="2">
    <location>
        <begin position="384"/>
        <end position="530"/>
    </location>
</feature>
<comment type="caution">
    <text evidence="3">The sequence shown here is derived from an EMBL/GenBank/DDBJ whole genome shotgun (WGS) entry which is preliminary data.</text>
</comment>
<dbReference type="AlphaFoldDB" id="A0A7J6SZ84"/>
<dbReference type="InterPro" id="IPR023214">
    <property type="entry name" value="HAD_sf"/>
</dbReference>
<dbReference type="InterPro" id="IPR050365">
    <property type="entry name" value="TIM50"/>
</dbReference>
<dbReference type="Pfam" id="PF03031">
    <property type="entry name" value="NIF"/>
    <property type="match status" value="1"/>
</dbReference>
<reference evidence="3 4" key="1">
    <citation type="submission" date="2020-04" db="EMBL/GenBank/DDBJ databases">
        <title>Perkinsus olseni comparative genomics.</title>
        <authorList>
            <person name="Bogema D.R."/>
        </authorList>
    </citation>
    <scope>NUCLEOTIDE SEQUENCE [LARGE SCALE GENOMIC DNA]</scope>
    <source>
        <strain evidence="3 4">ATCC PRA-207</strain>
    </source>
</reference>
<dbReference type="SMART" id="SM00577">
    <property type="entry name" value="CPDc"/>
    <property type="match status" value="1"/>
</dbReference>
<evidence type="ECO:0000313" key="3">
    <source>
        <dbReference type="EMBL" id="KAF4737476.1"/>
    </source>
</evidence>
<dbReference type="SUPFAM" id="SSF56784">
    <property type="entry name" value="HAD-like"/>
    <property type="match status" value="1"/>
</dbReference>
<gene>
    <name evidence="3" type="ORF">FOZ63_013580</name>
</gene>
<dbReference type="Gene3D" id="3.40.50.1000">
    <property type="entry name" value="HAD superfamily/HAD-like"/>
    <property type="match status" value="1"/>
</dbReference>
<dbReference type="Proteomes" id="UP000553632">
    <property type="component" value="Unassembled WGS sequence"/>
</dbReference>
<feature type="region of interest" description="Disordered" evidence="1">
    <location>
        <begin position="1"/>
        <end position="42"/>
    </location>
</feature>
<name>A0A7J6SZ84_PEROL</name>
<dbReference type="InterPro" id="IPR004274">
    <property type="entry name" value="FCP1_dom"/>
</dbReference>
<accession>A0A7J6SZ84</accession>
<proteinExistence type="predicted"/>
<evidence type="ECO:0000256" key="1">
    <source>
        <dbReference type="SAM" id="MobiDB-lite"/>
    </source>
</evidence>
<dbReference type="OMA" id="ECGVANQ"/>
<feature type="compositionally biased region" description="Polar residues" evidence="1">
    <location>
        <begin position="8"/>
        <end position="22"/>
    </location>
</feature>
<protein>
    <recommendedName>
        <fullName evidence="2">FCP1 homology domain-containing protein</fullName>
    </recommendedName>
</protein>
<evidence type="ECO:0000259" key="2">
    <source>
        <dbReference type="PROSITE" id="PS50969"/>
    </source>
</evidence>
<dbReference type="PANTHER" id="PTHR12210">
    <property type="entry name" value="DULLARD PROTEIN PHOSPHATASE"/>
    <property type="match status" value="1"/>
</dbReference>
<keyword evidence="4" id="KW-1185">Reference proteome</keyword>
<dbReference type="EMBL" id="JABANO010015082">
    <property type="protein sequence ID" value="KAF4737476.1"/>
    <property type="molecule type" value="Genomic_DNA"/>
</dbReference>
<organism evidence="3 4">
    <name type="scientific">Perkinsus olseni</name>
    <name type="common">Perkinsus atlanticus</name>
    <dbReference type="NCBI Taxonomy" id="32597"/>
    <lineage>
        <taxon>Eukaryota</taxon>
        <taxon>Sar</taxon>
        <taxon>Alveolata</taxon>
        <taxon>Perkinsozoa</taxon>
        <taxon>Perkinsea</taxon>
        <taxon>Perkinsida</taxon>
        <taxon>Perkinsidae</taxon>
        <taxon>Perkinsus</taxon>
    </lineage>
</organism>
<dbReference type="PROSITE" id="PS50969">
    <property type="entry name" value="FCP1"/>
    <property type="match status" value="1"/>
</dbReference>
<sequence>MTIRGTRFTDSNVTMHRGSSSRVRAGMPRRLPPAVSSDPSGAVVVTAATSSKHGTTSTLEETPSARVEAVAGDTGGPGGDEVQCAATSRKAPVKAEKLLNVLVQQLSCAEHVAFNLLDGVRCDATHVSFFCREYFNTAALDAGLTMSKYCSVAVVDTRLKRQIKMAMVLEMCAVALSAIVCAVTSQSAEWAQLVPLVVKARLRALLQHVHENVLLLMDYVCQRAVEFPGDFETNPYSIVNFDLNILYLAKRYRAMGKAGHLNALSQNNEEAENLLKQMCRSLSGPPPGRARGAAFATSTLGDQVSSLVTEILETAHKSSFAAIRGRFLQALRFRPVEGPVYERYEKVPAASDRSTVWITTHFEPLPPMLPHLIRMKPLLPAHHSGVSGYTAVIDLDETLVHYSEAEGSGGRFEMRPGCIEFLSRLQALGYEILIFTAATQDYADWVVDQLETLPGVLVHHRLYRQHALPWGPIFVKDLSRLGRKLDRTIILDNVKENFMLQPEHGIFVYPWYSEGDDTALFDLLPLFEELVVTRVSVPSILHKYSDEIPSWAGFDGVDIEECGVANQLALAAATIPEDGGVLAPGNRITGAFQAPPPPAASHAASYQAKPMTDSQRFPGTPMRAYDTTRTDKSSSAAGLDTTVRLENAGHGQKQEVGRRVVVMSAQPSCSSSVNHSVIQSTPVTRPYTGRVVYGGTGQFGSQARLGRSFILLVTATPSMTTTTAPQTSGQRVVYMGPPSIPLTPAVAHRQIFQVGLPPLTPSLISPYYHPSQQQQQQSQPVTVSQPFTVRVQCATRAIGAMPASPVMGTRMIVNAANKVAQQLSRHGAPQHPRMPVVASWQQMAAQSVPASPLVSSRIITQPSLVSSLWSPNLQQQARHSAIIRL</sequence>
<feature type="compositionally biased region" description="Low complexity" evidence="1">
    <location>
        <begin position="600"/>
        <end position="610"/>
    </location>
</feature>
<dbReference type="CDD" id="cd07521">
    <property type="entry name" value="HAD_FCP1-like"/>
    <property type="match status" value="1"/>
</dbReference>
<evidence type="ECO:0000313" key="4">
    <source>
        <dbReference type="Proteomes" id="UP000553632"/>
    </source>
</evidence>